<evidence type="ECO:0000256" key="7">
    <source>
        <dbReference type="SAM" id="SignalP"/>
    </source>
</evidence>
<reference evidence="9" key="1">
    <citation type="submission" date="2018-08" db="EMBL/GenBank/DDBJ databases">
        <title>Functional characterizations of odorant binding protein from Cylas formicarius (Fabricius).</title>
        <authorList>
            <person name="Hua J."/>
            <person name="Chen T."/>
            <person name="Huang Y."/>
            <person name="Li Y."/>
            <person name="Wu C."/>
            <person name="Li H."/>
            <person name="Chen K."/>
            <person name="Li Z."/>
            <person name="Ma D."/>
        </authorList>
    </citation>
    <scope>NUCLEOTIDE SEQUENCE</scope>
</reference>
<dbReference type="CDD" id="cd23992">
    <property type="entry name" value="PBP_GOBP"/>
    <property type="match status" value="1"/>
</dbReference>
<comment type="function">
    <text evidence="6">May be a carrier protein for lipids.</text>
</comment>
<evidence type="ECO:0000313" key="9">
    <source>
        <dbReference type="EMBL" id="QFO46780.1"/>
    </source>
</evidence>
<evidence type="ECO:0000256" key="6">
    <source>
        <dbReference type="ARBA" id="ARBA00056866"/>
    </source>
</evidence>
<keyword evidence="5" id="KW-0325">Glycoprotein</keyword>
<evidence type="ECO:0000256" key="1">
    <source>
        <dbReference type="ARBA" id="ARBA00004613"/>
    </source>
</evidence>
<dbReference type="GO" id="GO:0007608">
    <property type="term" value="P:sensory perception of smell"/>
    <property type="evidence" value="ECO:0007669"/>
    <property type="project" value="TreeGrafter"/>
</dbReference>
<dbReference type="Pfam" id="PF01395">
    <property type="entry name" value="PBP_GOBP"/>
    <property type="match status" value="1"/>
</dbReference>
<name>A0A6B7LZX0_CYLFO</name>
<dbReference type="SUPFAM" id="SSF47565">
    <property type="entry name" value="Insect pheromone/odorant-binding proteins"/>
    <property type="match status" value="1"/>
</dbReference>
<proteinExistence type="evidence at transcript level"/>
<dbReference type="AlphaFoldDB" id="A0A6B7LZX0"/>
<evidence type="ECO:0000256" key="2">
    <source>
        <dbReference type="ARBA" id="ARBA00008098"/>
    </source>
</evidence>
<dbReference type="GO" id="GO:0005549">
    <property type="term" value="F:odorant binding"/>
    <property type="evidence" value="ECO:0007669"/>
    <property type="project" value="InterPro"/>
</dbReference>
<sequence length="147" mass="16747">MKRLLVIVVVSAIFAVGFCQDFTEEQKKRIIQNRQECVAETKVDPILIEKADLGEFPEDEKLKCFTKCFYQKAGFVNDKGEVQLDVVKAKIPTEADREQALKIVAKCQLKGKDPCETVYLIHKCYYTHTHPVATEEPAAKEKPNKTE</sequence>
<evidence type="ECO:0000256" key="4">
    <source>
        <dbReference type="ARBA" id="ARBA00022729"/>
    </source>
</evidence>
<dbReference type="EMBL" id="MH716479">
    <property type="protein sequence ID" value="QFO46779.1"/>
    <property type="molecule type" value="mRNA"/>
</dbReference>
<dbReference type="GO" id="GO:0005615">
    <property type="term" value="C:extracellular space"/>
    <property type="evidence" value="ECO:0007669"/>
    <property type="project" value="TreeGrafter"/>
</dbReference>
<dbReference type="InterPro" id="IPR006170">
    <property type="entry name" value="PBP/GOBP"/>
</dbReference>
<dbReference type="PANTHER" id="PTHR11857">
    <property type="entry name" value="ODORANT BINDING PROTEIN-RELATED"/>
    <property type="match status" value="1"/>
</dbReference>
<keyword evidence="4 7" id="KW-0732">Signal</keyword>
<protein>
    <submittedName>
        <fullName evidence="9">Odorant binding protein</fullName>
    </submittedName>
</protein>
<accession>A0A6B7LZX0</accession>
<comment type="similarity">
    <text evidence="2">Belongs to the PBP/GOBP family.</text>
</comment>
<gene>
    <name evidence="9" type="primary">OBP16</name>
    <name evidence="8" type="synonym">OBP15</name>
</gene>
<comment type="subcellular location">
    <subcellularLocation>
        <location evidence="1">Secreted</location>
    </subcellularLocation>
</comment>
<evidence type="ECO:0000256" key="3">
    <source>
        <dbReference type="ARBA" id="ARBA00022525"/>
    </source>
</evidence>
<dbReference type="InterPro" id="IPR036728">
    <property type="entry name" value="PBP_GOBP_sf"/>
</dbReference>
<dbReference type="Gene3D" id="1.10.238.20">
    <property type="entry name" value="Pheromone/general odorant binding protein domain"/>
    <property type="match status" value="1"/>
</dbReference>
<dbReference type="PANTHER" id="PTHR11857:SF43">
    <property type="entry name" value="GEO07291P1-RELATED"/>
    <property type="match status" value="1"/>
</dbReference>
<evidence type="ECO:0000313" key="8">
    <source>
        <dbReference type="EMBL" id="QFO46779.1"/>
    </source>
</evidence>
<organism evidence="9">
    <name type="scientific">Cylas formicarius</name>
    <name type="common">Sweet potato weevil</name>
    <name type="synonym">Attelabus formicarius</name>
    <dbReference type="NCBI Taxonomy" id="197179"/>
    <lineage>
        <taxon>Eukaryota</taxon>
        <taxon>Metazoa</taxon>
        <taxon>Ecdysozoa</taxon>
        <taxon>Arthropoda</taxon>
        <taxon>Hexapoda</taxon>
        <taxon>Insecta</taxon>
        <taxon>Pterygota</taxon>
        <taxon>Neoptera</taxon>
        <taxon>Endopterygota</taxon>
        <taxon>Coleoptera</taxon>
        <taxon>Polyphaga</taxon>
        <taxon>Cucujiformia</taxon>
        <taxon>Brentidae</taxon>
        <taxon>Cyladinae</taxon>
        <taxon>Cylas</taxon>
    </lineage>
</organism>
<feature type="signal peptide" evidence="7">
    <location>
        <begin position="1"/>
        <end position="19"/>
    </location>
</feature>
<evidence type="ECO:0000256" key="5">
    <source>
        <dbReference type="ARBA" id="ARBA00023180"/>
    </source>
</evidence>
<dbReference type="FunFam" id="1.10.238.20:FF:000001">
    <property type="entry name" value="General odorant-binding protein lush"/>
    <property type="match status" value="1"/>
</dbReference>
<keyword evidence="3" id="KW-0964">Secreted</keyword>
<dbReference type="SMART" id="SM00708">
    <property type="entry name" value="PhBP"/>
    <property type="match status" value="1"/>
</dbReference>
<dbReference type="EMBL" id="MH716480">
    <property type="protein sequence ID" value="QFO46780.1"/>
    <property type="molecule type" value="mRNA"/>
</dbReference>
<feature type="chain" id="PRO_5044630522" evidence="7">
    <location>
        <begin position="20"/>
        <end position="147"/>
    </location>
</feature>